<proteinExistence type="predicted"/>
<gene>
    <name evidence="2" type="ORF">CSTERLE_01055</name>
</gene>
<protein>
    <submittedName>
        <fullName evidence="2">Uncharacterized protein</fullName>
    </submittedName>
</protein>
<keyword evidence="1" id="KW-0472">Membrane</keyword>
<sequence length="91" mass="10996">MILPFKNIFKLTDHAFADNFNINHRGAQENGIYYNFISYFIIFLYLLLCETPLNMQNFIPFIYNFNLTPILCYNNLNCILAEQRRHKRIIR</sequence>
<evidence type="ECO:0000313" key="3">
    <source>
        <dbReference type="Proteomes" id="UP000092931"/>
    </source>
</evidence>
<keyword evidence="1" id="KW-0812">Transmembrane</keyword>
<organism evidence="2 3">
    <name type="scientific">Thermoclostridium stercorarium subsp. leptospartum DSM 9219</name>
    <dbReference type="NCBI Taxonomy" id="1346611"/>
    <lineage>
        <taxon>Bacteria</taxon>
        <taxon>Bacillati</taxon>
        <taxon>Bacillota</taxon>
        <taxon>Clostridia</taxon>
        <taxon>Eubacteriales</taxon>
        <taxon>Oscillospiraceae</taxon>
        <taxon>Thermoclostridium</taxon>
    </lineage>
</organism>
<accession>A0A1B1YHM6</accession>
<evidence type="ECO:0000256" key="1">
    <source>
        <dbReference type="SAM" id="Phobius"/>
    </source>
</evidence>
<evidence type="ECO:0000313" key="2">
    <source>
        <dbReference type="EMBL" id="ANX00276.1"/>
    </source>
</evidence>
<dbReference type="Proteomes" id="UP000092931">
    <property type="component" value="Chromosome"/>
</dbReference>
<feature type="transmembrane region" description="Helical" evidence="1">
    <location>
        <begin position="32"/>
        <end position="48"/>
    </location>
</feature>
<dbReference type="AlphaFoldDB" id="A0A1B1YHM6"/>
<feature type="transmembrane region" description="Helical" evidence="1">
    <location>
        <begin position="60"/>
        <end position="81"/>
    </location>
</feature>
<dbReference type="EMBL" id="CP014673">
    <property type="protein sequence ID" value="ANX00276.1"/>
    <property type="molecule type" value="Genomic_DNA"/>
</dbReference>
<name>A0A1B1YHM6_THEST</name>
<keyword evidence="1" id="KW-1133">Transmembrane helix</keyword>
<reference evidence="2 3" key="1">
    <citation type="submission" date="2016-02" db="EMBL/GenBank/DDBJ databases">
        <title>Comparison of Clostridium stercorarium subspecies using comparative genomics and transcriptomics.</title>
        <authorList>
            <person name="Schellenberg J."/>
            <person name="Thallinger G."/>
            <person name="Levin D.B."/>
            <person name="Zhang X."/>
            <person name="Alvare G."/>
            <person name="Fristensky B."/>
            <person name="Sparling R."/>
        </authorList>
    </citation>
    <scope>NUCLEOTIDE SEQUENCE [LARGE SCALE GENOMIC DNA]</scope>
    <source>
        <strain evidence="2 3">DSM 9219</strain>
    </source>
</reference>